<accession>A0A433CY47</accession>
<sequence length="133" mass="15509">MSRSSPWDEAYRKNFPYYVEHLKKLNLPEQLSIYVSWIPFGCFVDVELLEKGGFATVNKGAIKWASGEYTTVIHNELRSRKEEDLYRAVRQAEPVEMYCALKEITPNMVTEVEFRAVLDCFLRHGVWGIKICI</sequence>
<evidence type="ECO:0000313" key="2">
    <source>
        <dbReference type="Proteomes" id="UP000268093"/>
    </source>
</evidence>
<dbReference type="Proteomes" id="UP000268093">
    <property type="component" value="Unassembled WGS sequence"/>
</dbReference>
<reference evidence="1 2" key="1">
    <citation type="journal article" date="2018" name="New Phytol.">
        <title>Phylogenomics of Endogonaceae and evolution of mycorrhizas within Mucoromycota.</title>
        <authorList>
            <person name="Chang Y."/>
            <person name="Desiro A."/>
            <person name="Na H."/>
            <person name="Sandor L."/>
            <person name="Lipzen A."/>
            <person name="Clum A."/>
            <person name="Barry K."/>
            <person name="Grigoriev I.V."/>
            <person name="Martin F.M."/>
            <person name="Stajich J.E."/>
            <person name="Smith M.E."/>
            <person name="Bonito G."/>
            <person name="Spatafora J.W."/>
        </authorList>
    </citation>
    <scope>NUCLEOTIDE SEQUENCE [LARGE SCALE GENOMIC DNA]</scope>
    <source>
        <strain evidence="1 2">GMNB39</strain>
    </source>
</reference>
<evidence type="ECO:0000313" key="1">
    <source>
        <dbReference type="EMBL" id="RUP43507.1"/>
    </source>
</evidence>
<keyword evidence="2" id="KW-1185">Reference proteome</keyword>
<proteinExistence type="predicted"/>
<name>A0A433CY47_9FUNG</name>
<organism evidence="1 2">
    <name type="scientific">Jimgerdemannia flammicorona</name>
    <dbReference type="NCBI Taxonomy" id="994334"/>
    <lineage>
        <taxon>Eukaryota</taxon>
        <taxon>Fungi</taxon>
        <taxon>Fungi incertae sedis</taxon>
        <taxon>Mucoromycota</taxon>
        <taxon>Mucoromycotina</taxon>
        <taxon>Endogonomycetes</taxon>
        <taxon>Endogonales</taxon>
        <taxon>Endogonaceae</taxon>
        <taxon>Jimgerdemannia</taxon>
    </lineage>
</organism>
<comment type="caution">
    <text evidence="1">The sequence shown here is derived from an EMBL/GenBank/DDBJ whole genome shotgun (WGS) entry which is preliminary data.</text>
</comment>
<protein>
    <submittedName>
        <fullName evidence="1">Uncharacterized protein</fullName>
    </submittedName>
</protein>
<dbReference type="EMBL" id="RBNI01010826">
    <property type="protein sequence ID" value="RUP43507.1"/>
    <property type="molecule type" value="Genomic_DNA"/>
</dbReference>
<gene>
    <name evidence="1" type="ORF">BC936DRAFT_137068</name>
</gene>